<dbReference type="InParanoid" id="A0A0C3PBV7"/>
<keyword evidence="1" id="KW-0812">Transmembrane</keyword>
<evidence type="ECO:0000256" key="1">
    <source>
        <dbReference type="SAM" id="Phobius"/>
    </source>
</evidence>
<evidence type="ECO:0000313" key="3">
    <source>
        <dbReference type="EMBL" id="KIO05189.1"/>
    </source>
</evidence>
<dbReference type="InterPro" id="IPR045340">
    <property type="entry name" value="DUF6533"/>
</dbReference>
<feature type="transmembrane region" description="Helical" evidence="1">
    <location>
        <begin position="42"/>
        <end position="61"/>
    </location>
</feature>
<reference evidence="3 4" key="1">
    <citation type="submission" date="2014-04" db="EMBL/GenBank/DDBJ databases">
        <authorList>
            <consortium name="DOE Joint Genome Institute"/>
            <person name="Kuo A."/>
            <person name="Kohler A."/>
            <person name="Costa M.D."/>
            <person name="Nagy L.G."/>
            <person name="Floudas D."/>
            <person name="Copeland A."/>
            <person name="Barry K.W."/>
            <person name="Cichocki N."/>
            <person name="Veneault-Fourrey C."/>
            <person name="LaButti K."/>
            <person name="Lindquist E.A."/>
            <person name="Lipzen A."/>
            <person name="Lundell T."/>
            <person name="Morin E."/>
            <person name="Murat C."/>
            <person name="Sun H."/>
            <person name="Tunlid A."/>
            <person name="Henrissat B."/>
            <person name="Grigoriev I.V."/>
            <person name="Hibbett D.S."/>
            <person name="Martin F."/>
            <person name="Nordberg H.P."/>
            <person name="Cantor M.N."/>
            <person name="Hua S.X."/>
        </authorList>
    </citation>
    <scope>NUCLEOTIDE SEQUENCE [LARGE SCALE GENOMIC DNA]</scope>
    <source>
        <strain evidence="3 4">Marx 270</strain>
    </source>
</reference>
<keyword evidence="1" id="KW-0472">Membrane</keyword>
<sequence length="80" mass="9417">MFSQGINTSASLIVASCALFIYDYALTFSKEIDLFWRKDRRAWSFVLFITNRYVGLLGRILELFRVFPPNNNGLDDSWWE</sequence>
<dbReference type="EMBL" id="KN831968">
    <property type="protein sequence ID" value="KIO05189.1"/>
    <property type="molecule type" value="Genomic_DNA"/>
</dbReference>
<name>A0A0C3PBV7_PISTI</name>
<keyword evidence="4" id="KW-1185">Reference proteome</keyword>
<evidence type="ECO:0000313" key="4">
    <source>
        <dbReference type="Proteomes" id="UP000054217"/>
    </source>
</evidence>
<organism evidence="3 4">
    <name type="scientific">Pisolithus tinctorius Marx 270</name>
    <dbReference type="NCBI Taxonomy" id="870435"/>
    <lineage>
        <taxon>Eukaryota</taxon>
        <taxon>Fungi</taxon>
        <taxon>Dikarya</taxon>
        <taxon>Basidiomycota</taxon>
        <taxon>Agaricomycotina</taxon>
        <taxon>Agaricomycetes</taxon>
        <taxon>Agaricomycetidae</taxon>
        <taxon>Boletales</taxon>
        <taxon>Sclerodermatineae</taxon>
        <taxon>Pisolithaceae</taxon>
        <taxon>Pisolithus</taxon>
    </lineage>
</organism>
<dbReference type="HOGENOM" id="CLU_183208_0_0_1"/>
<dbReference type="AlphaFoldDB" id="A0A0C3PBV7"/>
<evidence type="ECO:0000259" key="2">
    <source>
        <dbReference type="Pfam" id="PF20151"/>
    </source>
</evidence>
<dbReference type="Proteomes" id="UP000054217">
    <property type="component" value="Unassembled WGS sequence"/>
</dbReference>
<keyword evidence="1" id="KW-1133">Transmembrane helix</keyword>
<reference evidence="4" key="2">
    <citation type="submission" date="2015-01" db="EMBL/GenBank/DDBJ databases">
        <title>Evolutionary Origins and Diversification of the Mycorrhizal Mutualists.</title>
        <authorList>
            <consortium name="DOE Joint Genome Institute"/>
            <consortium name="Mycorrhizal Genomics Consortium"/>
            <person name="Kohler A."/>
            <person name="Kuo A."/>
            <person name="Nagy L.G."/>
            <person name="Floudas D."/>
            <person name="Copeland A."/>
            <person name="Barry K.W."/>
            <person name="Cichocki N."/>
            <person name="Veneault-Fourrey C."/>
            <person name="LaButti K."/>
            <person name="Lindquist E.A."/>
            <person name="Lipzen A."/>
            <person name="Lundell T."/>
            <person name="Morin E."/>
            <person name="Murat C."/>
            <person name="Riley R."/>
            <person name="Ohm R."/>
            <person name="Sun H."/>
            <person name="Tunlid A."/>
            <person name="Henrissat B."/>
            <person name="Grigoriev I.V."/>
            <person name="Hibbett D.S."/>
            <person name="Martin F."/>
        </authorList>
    </citation>
    <scope>NUCLEOTIDE SEQUENCE [LARGE SCALE GENOMIC DNA]</scope>
    <source>
        <strain evidence="4">Marx 270</strain>
    </source>
</reference>
<gene>
    <name evidence="3" type="ORF">M404DRAFT_535244</name>
</gene>
<protein>
    <recommendedName>
        <fullName evidence="2">DUF6533 domain-containing protein</fullName>
    </recommendedName>
</protein>
<feature type="transmembrane region" description="Helical" evidence="1">
    <location>
        <begin position="6"/>
        <end position="22"/>
    </location>
</feature>
<accession>A0A0C3PBV7</accession>
<feature type="domain" description="DUF6533" evidence="2">
    <location>
        <begin position="12"/>
        <end position="57"/>
    </location>
</feature>
<dbReference type="OrthoDB" id="2671816at2759"/>
<dbReference type="Pfam" id="PF20151">
    <property type="entry name" value="DUF6533"/>
    <property type="match status" value="1"/>
</dbReference>
<proteinExistence type="predicted"/>